<accession>A0AAW3YTE1</accession>
<dbReference type="RefSeq" id="WP_099137939.1">
    <property type="nucleotide sequence ID" value="NZ_CAWNPE010000001.1"/>
</dbReference>
<organism evidence="1">
    <name type="scientific">Xenorhabdus szentirmaii</name>
    <dbReference type="NCBI Taxonomy" id="290112"/>
    <lineage>
        <taxon>Bacteria</taxon>
        <taxon>Pseudomonadati</taxon>
        <taxon>Pseudomonadota</taxon>
        <taxon>Gammaproteobacteria</taxon>
        <taxon>Enterobacterales</taxon>
        <taxon>Morganellaceae</taxon>
        <taxon>Xenorhabdus</taxon>
    </lineage>
</organism>
<gene>
    <name evidence="1" type="ORF">ID854_07580</name>
</gene>
<dbReference type="AlphaFoldDB" id="A0AAW3YTE1"/>
<dbReference type="Proteomes" id="UP001193920">
    <property type="component" value="Unassembled WGS sequence"/>
</dbReference>
<comment type="caution">
    <text evidence="1">The sequence shown here is derived from an EMBL/GenBank/DDBJ whole genome shotgun (WGS) entry which is preliminary data.</text>
</comment>
<protein>
    <submittedName>
        <fullName evidence="1">Uncharacterized protein</fullName>
    </submittedName>
</protein>
<name>A0AAW3YTE1_9GAMM</name>
<reference evidence="1" key="1">
    <citation type="submission" date="2020-09" db="EMBL/GenBank/DDBJ databases">
        <authorList>
            <person name="Palma L."/>
            <person name="Caballero P."/>
            <person name="Berry C."/>
            <person name="Del Valle E."/>
        </authorList>
    </citation>
    <scope>NUCLEOTIDE SEQUENCE</scope>
    <source>
        <strain evidence="1">M</strain>
    </source>
</reference>
<proteinExistence type="predicted"/>
<evidence type="ECO:0000313" key="1">
    <source>
        <dbReference type="EMBL" id="MBD2800319.1"/>
    </source>
</evidence>
<sequence>MTGLNYEAIGRCKILKERIRELDVRRNGFIGELRAEVARLAKGGSHRIPPEIMVFDMELMHELLNNISFADSDLMQAVNEFNNWSQEAGEKPVQLHTPMRT</sequence>
<reference evidence="1" key="2">
    <citation type="journal article" date="2024" name="Toxins">
        <title>Genome Sequence Analysis of Native Xenorhabdus Strains Isolated from Entomopathogenic Nematodes in Argentina.</title>
        <authorList>
            <person name="Palma L."/>
            <person name="Frizzo L."/>
            <person name="Kaiser S."/>
            <person name="Berry C."/>
            <person name="Caballero P."/>
            <person name="Bode H.B."/>
            <person name="Del Valle E.E."/>
        </authorList>
    </citation>
    <scope>NUCLEOTIDE SEQUENCE</scope>
    <source>
        <strain evidence="1">M</strain>
    </source>
</reference>
<dbReference type="GeneID" id="97123149"/>
<dbReference type="EMBL" id="JACXBF010000170">
    <property type="protein sequence ID" value="MBD2800319.1"/>
    <property type="molecule type" value="Genomic_DNA"/>
</dbReference>